<dbReference type="PANTHER" id="PTHR30469">
    <property type="entry name" value="MULTIDRUG RESISTANCE PROTEIN MDTA"/>
    <property type="match status" value="1"/>
</dbReference>
<accession>A0A330LN33</accession>
<evidence type="ECO:0000259" key="5">
    <source>
        <dbReference type="Pfam" id="PF25917"/>
    </source>
</evidence>
<protein>
    <submittedName>
        <fullName evidence="8">Efflux transporter periplasmic adaptor subunit</fullName>
    </submittedName>
</protein>
<dbReference type="InterPro" id="IPR006143">
    <property type="entry name" value="RND_pump_MFP"/>
</dbReference>
<dbReference type="Gene3D" id="2.40.30.170">
    <property type="match status" value="1"/>
</dbReference>
<dbReference type="AlphaFoldDB" id="A0A330LN33"/>
<feature type="domain" description="Multidrug resistance protein MdtA-like barrel-sandwich hybrid" evidence="5">
    <location>
        <begin position="70"/>
        <end position="190"/>
    </location>
</feature>
<feature type="domain" description="Multidrug resistance protein MdtA-like alpha-helical hairpin" evidence="4">
    <location>
        <begin position="104"/>
        <end position="166"/>
    </location>
</feature>
<sequence length="369" mass="40617">MKKWTFAMLLIALALFGSVIVFNIMKQKGIAEYMANRPEPEFPVTVVDIKTSDWIPTIQAIGFIEPNQGVNIANEVAGKIDSITFDSGTKVTKGQLLVSLDSDVEKANLKSSQAKLNAAKSKFLRYEALYKKNAVSKEALDESEASYSSLLADIESQKATIARRQITAPFDGDIGLRNVFLGEYLSAGTSIVRLEDTSVMRLRFTVPQTQISKVYLGQEVEIFVDAYPETVFNGKISAIEPAVNYQSGLIQIQADIPNNKSQLRSGMFARANVILPTIKDQITVPQTAITFTLYGDNVYLVREDENGDLRVTQSVVKVGERIDAIAHILEGVKAGDKIVTSGQVRLSNHAKVRIIENDTLKVPVETPML</sequence>
<comment type="similarity">
    <text evidence="2">Belongs to the membrane fusion protein (MFP) (TC 8.A.1) family.</text>
</comment>
<organism evidence="8 9">
    <name type="scientific">Moritella yayanosii</name>
    <dbReference type="NCBI Taxonomy" id="69539"/>
    <lineage>
        <taxon>Bacteria</taxon>
        <taxon>Pseudomonadati</taxon>
        <taxon>Pseudomonadota</taxon>
        <taxon>Gammaproteobacteria</taxon>
        <taxon>Alteromonadales</taxon>
        <taxon>Moritellaceae</taxon>
        <taxon>Moritella</taxon>
    </lineage>
</organism>
<dbReference type="Pfam" id="PF25917">
    <property type="entry name" value="BSH_RND"/>
    <property type="match status" value="1"/>
</dbReference>
<comment type="subcellular location">
    <subcellularLocation>
        <location evidence="1">Cell envelope</location>
    </subcellularLocation>
</comment>
<reference evidence="9" key="1">
    <citation type="submission" date="2018-05" db="EMBL/GenBank/DDBJ databases">
        <authorList>
            <person name="Cea G.-C."/>
            <person name="William W."/>
        </authorList>
    </citation>
    <scope>NUCLEOTIDE SEQUENCE [LARGE SCALE GENOMIC DNA]</scope>
    <source>
        <strain evidence="9">DB21MT 5</strain>
    </source>
</reference>
<dbReference type="RefSeq" id="WP_112712990.1">
    <property type="nucleotide sequence ID" value="NZ_LS483250.1"/>
</dbReference>
<dbReference type="Pfam" id="PF25967">
    <property type="entry name" value="RND-MFP_C"/>
    <property type="match status" value="1"/>
</dbReference>
<evidence type="ECO:0000256" key="1">
    <source>
        <dbReference type="ARBA" id="ARBA00004196"/>
    </source>
</evidence>
<evidence type="ECO:0000256" key="2">
    <source>
        <dbReference type="ARBA" id="ARBA00009477"/>
    </source>
</evidence>
<dbReference type="KEGG" id="mya:MORIYA_0913"/>
<evidence type="ECO:0000313" key="9">
    <source>
        <dbReference type="Proteomes" id="UP000250163"/>
    </source>
</evidence>
<evidence type="ECO:0000259" key="6">
    <source>
        <dbReference type="Pfam" id="PF25954"/>
    </source>
</evidence>
<keyword evidence="3" id="KW-0813">Transport</keyword>
<dbReference type="InterPro" id="IPR058627">
    <property type="entry name" value="MdtA-like_C"/>
</dbReference>
<dbReference type="InterPro" id="IPR058625">
    <property type="entry name" value="MdtA-like_BSH"/>
</dbReference>
<keyword evidence="9" id="KW-1185">Reference proteome</keyword>
<dbReference type="GO" id="GO:0015562">
    <property type="term" value="F:efflux transmembrane transporter activity"/>
    <property type="evidence" value="ECO:0007669"/>
    <property type="project" value="TreeGrafter"/>
</dbReference>
<evidence type="ECO:0000313" key="8">
    <source>
        <dbReference type="EMBL" id="SQD77391.1"/>
    </source>
</evidence>
<dbReference type="OrthoDB" id="9806939at2"/>
<dbReference type="Gene3D" id="2.40.50.100">
    <property type="match status" value="1"/>
</dbReference>
<dbReference type="Pfam" id="PF25876">
    <property type="entry name" value="HH_MFP_RND"/>
    <property type="match status" value="1"/>
</dbReference>
<dbReference type="PANTHER" id="PTHR30469:SF11">
    <property type="entry name" value="BLL4320 PROTEIN"/>
    <property type="match status" value="1"/>
</dbReference>
<feature type="domain" description="CusB-like beta-barrel" evidence="6">
    <location>
        <begin position="203"/>
        <end position="273"/>
    </location>
</feature>
<dbReference type="Gene3D" id="1.10.287.470">
    <property type="entry name" value="Helix hairpin bin"/>
    <property type="match status" value="1"/>
</dbReference>
<dbReference type="GO" id="GO:1990281">
    <property type="term" value="C:efflux pump complex"/>
    <property type="evidence" value="ECO:0007669"/>
    <property type="project" value="TreeGrafter"/>
</dbReference>
<dbReference type="Pfam" id="PF25954">
    <property type="entry name" value="Beta-barrel_RND_2"/>
    <property type="match status" value="1"/>
</dbReference>
<feature type="domain" description="Multidrug resistance protein MdtA-like C-terminal permuted SH3" evidence="7">
    <location>
        <begin position="282"/>
        <end position="342"/>
    </location>
</feature>
<dbReference type="FunFam" id="2.40.30.170:FF:000010">
    <property type="entry name" value="Efflux RND transporter periplasmic adaptor subunit"/>
    <property type="match status" value="1"/>
</dbReference>
<evidence type="ECO:0000259" key="7">
    <source>
        <dbReference type="Pfam" id="PF25967"/>
    </source>
</evidence>
<proteinExistence type="inferred from homology"/>
<dbReference type="EMBL" id="LS483250">
    <property type="protein sequence ID" value="SQD77391.1"/>
    <property type="molecule type" value="Genomic_DNA"/>
</dbReference>
<dbReference type="SUPFAM" id="SSF111369">
    <property type="entry name" value="HlyD-like secretion proteins"/>
    <property type="match status" value="1"/>
</dbReference>
<dbReference type="InterPro" id="IPR058624">
    <property type="entry name" value="MdtA-like_HH"/>
</dbReference>
<name>A0A330LN33_9GAMM</name>
<dbReference type="NCBIfam" id="TIGR01730">
    <property type="entry name" value="RND_mfp"/>
    <property type="match status" value="1"/>
</dbReference>
<dbReference type="InterPro" id="IPR058792">
    <property type="entry name" value="Beta-barrel_RND_2"/>
</dbReference>
<evidence type="ECO:0000256" key="3">
    <source>
        <dbReference type="ARBA" id="ARBA00022448"/>
    </source>
</evidence>
<gene>
    <name evidence="8" type="ORF">MORIYA_0913</name>
</gene>
<evidence type="ECO:0000259" key="4">
    <source>
        <dbReference type="Pfam" id="PF25876"/>
    </source>
</evidence>
<dbReference type="Gene3D" id="2.40.420.20">
    <property type="match status" value="1"/>
</dbReference>
<dbReference type="Proteomes" id="UP000250163">
    <property type="component" value="Chromosome MORIYA"/>
</dbReference>